<keyword evidence="1" id="KW-0472">Membrane</keyword>
<evidence type="ECO:0000256" key="1">
    <source>
        <dbReference type="SAM" id="Phobius"/>
    </source>
</evidence>
<organism evidence="2 3">
    <name type="scientific">Trichocoleus desertorum GB2-A4</name>
    <dbReference type="NCBI Taxonomy" id="2933944"/>
    <lineage>
        <taxon>Bacteria</taxon>
        <taxon>Bacillati</taxon>
        <taxon>Cyanobacteriota</taxon>
        <taxon>Cyanophyceae</taxon>
        <taxon>Leptolyngbyales</taxon>
        <taxon>Trichocoleusaceae</taxon>
        <taxon>Trichocoleus</taxon>
    </lineage>
</organism>
<dbReference type="Proteomes" id="UP001464891">
    <property type="component" value="Unassembled WGS sequence"/>
</dbReference>
<evidence type="ECO:0000313" key="2">
    <source>
        <dbReference type="EMBL" id="MEP0817482.1"/>
    </source>
</evidence>
<feature type="transmembrane region" description="Helical" evidence="1">
    <location>
        <begin position="88"/>
        <end position="115"/>
    </location>
</feature>
<evidence type="ECO:0008006" key="4">
    <source>
        <dbReference type="Google" id="ProtNLM"/>
    </source>
</evidence>
<dbReference type="PANTHER" id="PTHR47380">
    <property type="entry name" value="OS02G0533000 PROTEIN"/>
    <property type="match status" value="1"/>
</dbReference>
<evidence type="ECO:0000313" key="3">
    <source>
        <dbReference type="Proteomes" id="UP001464891"/>
    </source>
</evidence>
<gene>
    <name evidence="2" type="ORF">NC998_10285</name>
</gene>
<name>A0ABV0J6S7_9CYAN</name>
<keyword evidence="1" id="KW-1133">Transmembrane helix</keyword>
<comment type="caution">
    <text evidence="2">The sequence shown here is derived from an EMBL/GenBank/DDBJ whole genome shotgun (WGS) entry which is preliminary data.</text>
</comment>
<keyword evidence="1" id="KW-0812">Transmembrane</keyword>
<feature type="transmembrane region" description="Helical" evidence="1">
    <location>
        <begin position="135"/>
        <end position="155"/>
    </location>
</feature>
<keyword evidence="3" id="KW-1185">Reference proteome</keyword>
<dbReference type="EMBL" id="JAMPKM010000005">
    <property type="protein sequence ID" value="MEP0817482.1"/>
    <property type="molecule type" value="Genomic_DNA"/>
</dbReference>
<accession>A0ABV0J6S7</accession>
<dbReference type="PANTHER" id="PTHR47380:SF4">
    <property type="entry name" value="OS02G0533000 PROTEIN"/>
    <property type="match status" value="1"/>
</dbReference>
<sequence>MVPNPTIMQAVERLDYRVTVGDIAAQAGLDINLAQQGLLALASDAGGHLQVAESGEVVYLFPKNFRNVLRNKFLRLRLKEWWAKVWRVLFYLIRISFGIVLLASIVLIVVAIALIVMAMNSSRDNDNDSGGGGGIFLPNFWFTPDFFWIFYPNYYDDRPYERRRRRSRNAEGNRLNFLEAIFSFLFGDGNPNADLEERRWQTIGTVIRNHRGAVVAEQIAPYLDNVGQGYGHEYEDFMIPVLSRFNGRPEVSPEGGIVYHFPELQTTAAQNRPRSVPAYLEEIPWRFSAAGAGQIILAVGLGGLNLIGALVLGSLLADGTAAAELGGLVAFVQSIYWLLLGYGTAFLGVPLVRYFWIQWRNSKLAIRNQNRRQRALRLNQAEPELQQKLAYAEQFATEMVVSEKDLAYTTETDLLEQEVERSDQIDAEWQRRLNESS</sequence>
<feature type="transmembrane region" description="Helical" evidence="1">
    <location>
        <begin position="295"/>
        <end position="315"/>
    </location>
</feature>
<feature type="transmembrane region" description="Helical" evidence="1">
    <location>
        <begin position="335"/>
        <end position="356"/>
    </location>
</feature>
<proteinExistence type="predicted"/>
<dbReference type="RefSeq" id="WP_190435510.1">
    <property type="nucleotide sequence ID" value="NZ_JAMPKM010000005.1"/>
</dbReference>
<reference evidence="2 3" key="1">
    <citation type="submission" date="2022-04" db="EMBL/GenBank/DDBJ databases">
        <title>Positive selection, recombination, and allopatry shape intraspecific diversity of widespread and dominant cyanobacteria.</title>
        <authorList>
            <person name="Wei J."/>
            <person name="Shu W."/>
            <person name="Hu C."/>
        </authorList>
    </citation>
    <scope>NUCLEOTIDE SEQUENCE [LARGE SCALE GENOMIC DNA]</scope>
    <source>
        <strain evidence="2 3">GB2-A4</strain>
    </source>
</reference>
<dbReference type="InterPro" id="IPR044200">
    <property type="entry name" value="At5g03900-like"/>
</dbReference>
<protein>
    <recommendedName>
        <fullName evidence="4">Iron-sulfur cluster biosynthesis family protein</fullName>
    </recommendedName>
</protein>